<dbReference type="PROSITE" id="PS01039">
    <property type="entry name" value="SBP_BACTERIAL_3"/>
    <property type="match status" value="1"/>
</dbReference>
<reference evidence="8 9" key="1">
    <citation type="journal article" date="2022" name="Res Sq">
        <title>Evolution of multicellular longitudinally dividing oral cavity symbionts (Neisseriaceae).</title>
        <authorList>
            <person name="Nyongesa S."/>
            <person name="Weber P."/>
            <person name="Bernet E."/>
            <person name="Pullido F."/>
            <person name="Nieckarz M."/>
            <person name="Delaby M."/>
            <person name="Nieves C."/>
            <person name="Viehboeck T."/>
            <person name="Krause N."/>
            <person name="Rivera-Millot A."/>
            <person name="Nakamura A."/>
            <person name="Vischer N."/>
            <person name="VanNieuwenhze M."/>
            <person name="Brun Y."/>
            <person name="Cava F."/>
            <person name="Bulgheresi S."/>
            <person name="Veyrier F."/>
        </authorList>
    </citation>
    <scope>NUCLEOTIDE SEQUENCE [LARGE SCALE GENOMIC DNA]</scope>
    <source>
        <strain evidence="8 9">SN4</strain>
    </source>
</reference>
<evidence type="ECO:0000256" key="2">
    <source>
        <dbReference type="ARBA" id="ARBA00010333"/>
    </source>
</evidence>
<evidence type="ECO:0000256" key="4">
    <source>
        <dbReference type="RuleBase" id="RU003744"/>
    </source>
</evidence>
<feature type="region of interest" description="Disordered" evidence="5">
    <location>
        <begin position="24"/>
        <end position="46"/>
    </location>
</feature>
<evidence type="ECO:0000313" key="9">
    <source>
        <dbReference type="Proteomes" id="UP000832011"/>
    </source>
</evidence>
<proteinExistence type="inferred from homology"/>
<feature type="domain" description="Solute-binding protein family 3/N-terminal" evidence="7">
    <location>
        <begin position="60"/>
        <end position="279"/>
    </location>
</feature>
<dbReference type="Gene3D" id="3.40.190.10">
    <property type="entry name" value="Periplasmic binding protein-like II"/>
    <property type="match status" value="2"/>
</dbReference>
<dbReference type="CDD" id="cd13711">
    <property type="entry name" value="PBP2_Ngo0372_TcyA"/>
    <property type="match status" value="1"/>
</dbReference>
<comment type="subcellular location">
    <subcellularLocation>
        <location evidence="1">Cell envelope</location>
    </subcellularLocation>
</comment>
<keyword evidence="3 6" id="KW-0732">Signal</keyword>
<evidence type="ECO:0000256" key="6">
    <source>
        <dbReference type="SAM" id="SignalP"/>
    </source>
</evidence>
<evidence type="ECO:0000256" key="1">
    <source>
        <dbReference type="ARBA" id="ARBA00004196"/>
    </source>
</evidence>
<gene>
    <name evidence="8" type="ORF">LVJ82_14875</name>
</gene>
<feature type="chain" id="PRO_5046879376" evidence="6">
    <location>
        <begin position="22"/>
        <end position="283"/>
    </location>
</feature>
<feature type="compositionally biased region" description="Low complexity" evidence="5">
    <location>
        <begin position="31"/>
        <end position="46"/>
    </location>
</feature>
<dbReference type="InterPro" id="IPR018313">
    <property type="entry name" value="SBP_3_CS"/>
</dbReference>
<name>A0ABY4E0D2_9NEIS</name>
<comment type="similarity">
    <text evidence="2 4">Belongs to the bacterial solute-binding protein 3 family.</text>
</comment>
<dbReference type="SUPFAM" id="SSF53850">
    <property type="entry name" value="Periplasmic binding protein-like II"/>
    <property type="match status" value="1"/>
</dbReference>
<feature type="signal peptide" evidence="6">
    <location>
        <begin position="1"/>
        <end position="21"/>
    </location>
</feature>
<evidence type="ECO:0000256" key="3">
    <source>
        <dbReference type="ARBA" id="ARBA00022729"/>
    </source>
</evidence>
<dbReference type="SMART" id="SM00062">
    <property type="entry name" value="PBPb"/>
    <property type="match status" value="1"/>
</dbReference>
<dbReference type="Pfam" id="PF00497">
    <property type="entry name" value="SBP_bac_3"/>
    <property type="match status" value="1"/>
</dbReference>
<dbReference type="PANTHER" id="PTHR35936">
    <property type="entry name" value="MEMBRANE-BOUND LYTIC MUREIN TRANSGLYCOSYLASE F"/>
    <property type="match status" value="1"/>
</dbReference>
<evidence type="ECO:0000259" key="7">
    <source>
        <dbReference type="SMART" id="SM00062"/>
    </source>
</evidence>
<evidence type="ECO:0000256" key="5">
    <source>
        <dbReference type="SAM" id="MobiDB-lite"/>
    </source>
</evidence>
<protein>
    <submittedName>
        <fullName evidence="8">Amino acid ABC transporter substrate-binding protein</fullName>
    </submittedName>
</protein>
<accession>A0ABY4E0D2</accession>
<keyword evidence="9" id="KW-1185">Reference proteome</keyword>
<dbReference type="Proteomes" id="UP000832011">
    <property type="component" value="Chromosome"/>
</dbReference>
<evidence type="ECO:0000313" key="8">
    <source>
        <dbReference type="EMBL" id="UOO88729.1"/>
    </source>
</evidence>
<dbReference type="PANTHER" id="PTHR35936:SF34">
    <property type="entry name" value="ABC TRANSPORTER EXTRACELLULAR-BINDING PROTEIN YCKB-RELATED"/>
    <property type="match status" value="1"/>
</dbReference>
<dbReference type="InterPro" id="IPR001638">
    <property type="entry name" value="Solute-binding_3/MltF_N"/>
</dbReference>
<sequence length="283" mass="30350">MKTLPLTLLTGLILSACGGQSTNTAAPADKAASGTTAPASETAAAPAGGSLADRIANKGTIVVGTEGTYAPFTFRNDKGELTGYDVDVMNEVAKRLGVKVEYKETQWDAIFAGLNSNRFDLIANQVGVNDERKAKYEFSQPYTYSRPVVVTRADDTSITKFEDIKGKKTAQSLTSNYGKMAEKYGADITGVEGLAQAIELLKQKRIDLTLNDELAILDFLKTKGDAGLKIALRGDDVETMAFVFNKGNEKAIADVNKALEAMHQDGTLAKISNQYFGKDVSVK</sequence>
<dbReference type="PROSITE" id="PS51257">
    <property type="entry name" value="PROKAR_LIPOPROTEIN"/>
    <property type="match status" value="1"/>
</dbReference>
<dbReference type="EMBL" id="CP091511">
    <property type="protein sequence ID" value="UOO88729.1"/>
    <property type="molecule type" value="Genomic_DNA"/>
</dbReference>
<organism evidence="8 9">
    <name type="scientific">Vitreoscilla massiliensis</name>
    <dbReference type="NCBI Taxonomy" id="1689272"/>
    <lineage>
        <taxon>Bacteria</taxon>
        <taxon>Pseudomonadati</taxon>
        <taxon>Pseudomonadota</taxon>
        <taxon>Betaproteobacteria</taxon>
        <taxon>Neisseriales</taxon>
        <taxon>Neisseriaceae</taxon>
        <taxon>Vitreoscilla</taxon>
    </lineage>
</organism>